<dbReference type="SUPFAM" id="SSF50129">
    <property type="entry name" value="GroES-like"/>
    <property type="match status" value="1"/>
</dbReference>
<comment type="cofactor">
    <cofactor evidence="1 6">
        <name>Zn(2+)</name>
        <dbReference type="ChEBI" id="CHEBI:29105"/>
    </cofactor>
</comment>
<gene>
    <name evidence="8" type="ORF">HOP61_15925</name>
</gene>
<evidence type="ECO:0000256" key="6">
    <source>
        <dbReference type="RuleBase" id="RU361277"/>
    </source>
</evidence>
<dbReference type="InterPro" id="IPR011032">
    <property type="entry name" value="GroES-like_sf"/>
</dbReference>
<dbReference type="Gene3D" id="3.40.50.720">
    <property type="entry name" value="NAD(P)-binding Rossmann-like Domain"/>
    <property type="match status" value="1"/>
</dbReference>
<evidence type="ECO:0000256" key="4">
    <source>
        <dbReference type="ARBA" id="ARBA00022833"/>
    </source>
</evidence>
<dbReference type="Pfam" id="PF00107">
    <property type="entry name" value="ADH_zinc_N"/>
    <property type="match status" value="1"/>
</dbReference>
<organism evidence="8 9">
    <name type="scientific">Billgrantia desiderata</name>
    <dbReference type="NCBI Taxonomy" id="52021"/>
    <lineage>
        <taxon>Bacteria</taxon>
        <taxon>Pseudomonadati</taxon>
        <taxon>Pseudomonadota</taxon>
        <taxon>Gammaproteobacteria</taxon>
        <taxon>Oceanospirillales</taxon>
        <taxon>Halomonadaceae</taxon>
        <taxon>Billgrantia</taxon>
    </lineage>
</organism>
<comment type="similarity">
    <text evidence="2 6">Belongs to the zinc-containing alcohol dehydrogenase family.</text>
</comment>
<dbReference type="InterPro" id="IPR002328">
    <property type="entry name" value="ADH_Zn_CS"/>
</dbReference>
<dbReference type="Proteomes" id="UP001320178">
    <property type="component" value="Unassembled WGS sequence"/>
</dbReference>
<evidence type="ECO:0000313" key="9">
    <source>
        <dbReference type="Proteomes" id="UP001320178"/>
    </source>
</evidence>
<dbReference type="PANTHER" id="PTHR43350">
    <property type="entry name" value="NAD-DEPENDENT ALCOHOL DEHYDROGENASE"/>
    <property type="match status" value="1"/>
</dbReference>
<keyword evidence="4 6" id="KW-0862">Zinc</keyword>
<dbReference type="CDD" id="cd08278">
    <property type="entry name" value="benzyl_alcohol_DH"/>
    <property type="match status" value="1"/>
</dbReference>
<protein>
    <submittedName>
        <fullName evidence="8">NAD(P)-dependent alcohol dehydrogenase</fullName>
    </submittedName>
</protein>
<keyword evidence="3 6" id="KW-0479">Metal-binding</keyword>
<dbReference type="InterPro" id="IPR036291">
    <property type="entry name" value="NAD(P)-bd_dom_sf"/>
</dbReference>
<sequence>MEINAAVARAPQAPLSLETLQLEPPRAGEILVRLVATGICHTDIVMRDQHLPTPQPVVLGHEGAGIVEQVGSGVTKVAVGDHVVMTYNSCGHCASCDKGQASYCHDFFPRNFLGTRADGSSGLSQAGKMVYGNIFGQSSFASHSLCHERNVVKVPRSAPLELLGPLACGVQTGAGAVLNSLRVAPGDSLAVFGTGSVGLSAIMAGVVAGATTIIAVDRNRQRLELALELGASHAFVADSPGVVEQICQAAGGAGVDHALDTTGLAPVIQQAVAVLAPRGTCGILGASDPSSTLELNLSHMMSAGRSLRGIVEGDSLPDHFIPALIRLYEGGRFPFDRLVTYYEFEQINQAIDDAEHGRVVKPIVRFPTPL</sequence>
<evidence type="ECO:0000256" key="1">
    <source>
        <dbReference type="ARBA" id="ARBA00001947"/>
    </source>
</evidence>
<feature type="domain" description="Enoyl reductase (ER)" evidence="7">
    <location>
        <begin position="15"/>
        <end position="364"/>
    </location>
</feature>
<dbReference type="SMART" id="SM00829">
    <property type="entry name" value="PKS_ER"/>
    <property type="match status" value="1"/>
</dbReference>
<evidence type="ECO:0000313" key="8">
    <source>
        <dbReference type="EMBL" id="MCE8052781.1"/>
    </source>
</evidence>
<dbReference type="Pfam" id="PF08240">
    <property type="entry name" value="ADH_N"/>
    <property type="match status" value="1"/>
</dbReference>
<dbReference type="InterPro" id="IPR013154">
    <property type="entry name" value="ADH-like_N"/>
</dbReference>
<dbReference type="PANTHER" id="PTHR43350:SF21">
    <property type="entry name" value="S-NITROSOMYCOTHIOL REDUCTASE MSCR"/>
    <property type="match status" value="1"/>
</dbReference>
<dbReference type="Gene3D" id="3.90.180.10">
    <property type="entry name" value="Medium-chain alcohol dehydrogenases, catalytic domain"/>
    <property type="match status" value="1"/>
</dbReference>
<dbReference type="InterPro" id="IPR013149">
    <property type="entry name" value="ADH-like_C"/>
</dbReference>
<dbReference type="InterPro" id="IPR020843">
    <property type="entry name" value="ER"/>
</dbReference>
<evidence type="ECO:0000256" key="2">
    <source>
        <dbReference type="ARBA" id="ARBA00008072"/>
    </source>
</evidence>
<evidence type="ECO:0000256" key="5">
    <source>
        <dbReference type="ARBA" id="ARBA00023002"/>
    </source>
</evidence>
<proteinExistence type="inferred from homology"/>
<reference evidence="8" key="2">
    <citation type="journal article" date="2021" name="Front. Microbiol.">
        <title>Aerobic Denitrification and Heterotrophic Sulfur Oxidation in the Genus Halomonas Revealed by Six Novel Species Characterizations and Genome-Based Analysis.</title>
        <authorList>
            <person name="Wang L."/>
            <person name="Shao Z."/>
        </authorList>
    </citation>
    <scope>NUCLEOTIDE SEQUENCE</scope>
    <source>
        <strain evidence="8">MCCC 1A05776</strain>
    </source>
</reference>
<dbReference type="PROSITE" id="PS00059">
    <property type="entry name" value="ADH_ZINC"/>
    <property type="match status" value="1"/>
</dbReference>
<dbReference type="SUPFAM" id="SSF51735">
    <property type="entry name" value="NAD(P)-binding Rossmann-fold domains"/>
    <property type="match status" value="1"/>
</dbReference>
<accession>A0AAW4YXV7</accession>
<evidence type="ECO:0000259" key="7">
    <source>
        <dbReference type="SMART" id="SM00829"/>
    </source>
</evidence>
<dbReference type="GO" id="GO:0016616">
    <property type="term" value="F:oxidoreductase activity, acting on the CH-OH group of donors, NAD or NADP as acceptor"/>
    <property type="evidence" value="ECO:0007669"/>
    <property type="project" value="UniProtKB-ARBA"/>
</dbReference>
<dbReference type="GO" id="GO:0008270">
    <property type="term" value="F:zinc ion binding"/>
    <property type="evidence" value="ECO:0007669"/>
    <property type="project" value="InterPro"/>
</dbReference>
<comment type="caution">
    <text evidence="8">The sequence shown here is derived from an EMBL/GenBank/DDBJ whole genome shotgun (WGS) entry which is preliminary data.</text>
</comment>
<keyword evidence="5" id="KW-0560">Oxidoreductase</keyword>
<dbReference type="RefSeq" id="WP_234240122.1">
    <property type="nucleotide sequence ID" value="NZ_JABFTS010000007.1"/>
</dbReference>
<reference evidence="8" key="1">
    <citation type="submission" date="2020-05" db="EMBL/GenBank/DDBJ databases">
        <authorList>
            <person name="Wang L."/>
            <person name="Shao Z."/>
        </authorList>
    </citation>
    <scope>NUCLEOTIDE SEQUENCE</scope>
    <source>
        <strain evidence="8">MCCC 1A05776</strain>
    </source>
</reference>
<dbReference type="EMBL" id="JABFTS010000007">
    <property type="protein sequence ID" value="MCE8052781.1"/>
    <property type="molecule type" value="Genomic_DNA"/>
</dbReference>
<dbReference type="AlphaFoldDB" id="A0AAW4YXV7"/>
<name>A0AAW4YXV7_9GAMM</name>
<evidence type="ECO:0000256" key="3">
    <source>
        <dbReference type="ARBA" id="ARBA00022723"/>
    </source>
</evidence>